<dbReference type="Proteomes" id="UP000003824">
    <property type="component" value="Unassembled WGS sequence"/>
</dbReference>
<dbReference type="PANTHER" id="PTHR35604">
    <property type="entry name" value="TRANSPOSASE INSH FOR INSERTION SEQUENCE ELEMENT IS5A-RELATED"/>
    <property type="match status" value="1"/>
</dbReference>
<evidence type="ECO:0000313" key="4">
    <source>
        <dbReference type="EMBL" id="EFE72387.2"/>
    </source>
</evidence>
<dbReference type="Pfam" id="PF05598">
    <property type="entry name" value="DUF772"/>
    <property type="match status" value="1"/>
</dbReference>
<feature type="domain" description="Transposase DDE" evidence="3">
    <location>
        <begin position="432"/>
        <end position="554"/>
    </location>
</feature>
<dbReference type="PANTHER" id="PTHR35604:SF2">
    <property type="entry name" value="TRANSPOSASE INSH FOR INSERTION SEQUENCE ELEMENT IS5A-RELATED"/>
    <property type="match status" value="1"/>
</dbReference>
<dbReference type="AlphaFoldDB" id="D5ZQE5"/>
<dbReference type="eggNOG" id="COG3039">
    <property type="taxonomic scope" value="Bacteria"/>
</dbReference>
<dbReference type="InterPro" id="IPR047629">
    <property type="entry name" value="IS1182_transpos"/>
</dbReference>
<reference evidence="5" key="1">
    <citation type="submission" date="2008-12" db="EMBL/GenBank/DDBJ databases">
        <title>Annotation of Streptomyces ghanaensis ATCC 14672.</title>
        <authorList>
            <consortium name="The Broad Institute Genome Sequencing Platform"/>
            <consortium name="Broad Institute Microbial Sequencing Center"/>
            <person name="Fischbach M."/>
            <person name="Ward D."/>
            <person name="Young S."/>
            <person name="Kodira C.D."/>
            <person name="Zeng Q."/>
            <person name="Koehrsen M."/>
            <person name="Godfrey P."/>
            <person name="Alvarado L."/>
            <person name="Berlin A.M."/>
            <person name="Borenstein D."/>
            <person name="Chen Z."/>
            <person name="Engels R."/>
            <person name="Freedman E."/>
            <person name="Gellesch M."/>
            <person name="Goldberg J."/>
            <person name="Griggs A."/>
            <person name="Gujja S."/>
            <person name="Heiman D.I."/>
            <person name="Hepburn T.A."/>
            <person name="Howarth C."/>
            <person name="Jen D."/>
            <person name="Larson L."/>
            <person name="Lewis B."/>
            <person name="Mehta T."/>
            <person name="Park D."/>
            <person name="Pearson M."/>
            <person name="Roberts A."/>
            <person name="Saif S."/>
            <person name="Shea T.D."/>
            <person name="Shenoy N."/>
            <person name="Sisk P."/>
            <person name="Stolte C."/>
            <person name="Sykes S.N."/>
            <person name="Walk T."/>
            <person name="White J."/>
            <person name="Yandava C."/>
            <person name="Straight P."/>
            <person name="Clardy J."/>
            <person name="Hung D."/>
            <person name="Kolter R."/>
            <person name="Mekalanos J."/>
            <person name="Walker S."/>
            <person name="Walsh C.T."/>
            <person name="Wieland B.L.C."/>
            <person name="Ilzarbe M."/>
            <person name="Galagan J."/>
            <person name="Nusbaum C."/>
            <person name="Birren B."/>
        </authorList>
    </citation>
    <scope>NUCLEOTIDE SEQUENCE [LARGE SCALE GENOMIC DNA]</scope>
    <source>
        <strain evidence="5">ATCC 14672 / DSM 40746 / JCM 4963 / KCTC 9882 / NRRL B-12104 / FH 1290</strain>
    </source>
</reference>
<name>D5ZQE5_STRV1</name>
<dbReference type="NCBIfam" id="NF033551">
    <property type="entry name" value="transpos_IS1182"/>
    <property type="match status" value="1"/>
</dbReference>
<organism evidence="4 5">
    <name type="scientific">Streptomyces viridosporus (strain ATCC 14672 / DSM 40746 / JCM 4963 / KCTC 9882 / NRRL B-12104 / FH 1290)</name>
    <name type="common">Streptomyces ghanaensis</name>
    <dbReference type="NCBI Taxonomy" id="566461"/>
    <lineage>
        <taxon>Bacteria</taxon>
        <taxon>Bacillati</taxon>
        <taxon>Actinomycetota</taxon>
        <taxon>Actinomycetes</taxon>
        <taxon>Kitasatosporales</taxon>
        <taxon>Streptomycetaceae</taxon>
        <taxon>Streptomyces</taxon>
    </lineage>
</organism>
<dbReference type="InterPro" id="IPR025668">
    <property type="entry name" value="Tnp_DDE_dom"/>
</dbReference>
<evidence type="ECO:0000313" key="5">
    <source>
        <dbReference type="Proteomes" id="UP000003824"/>
    </source>
</evidence>
<evidence type="ECO:0000256" key="1">
    <source>
        <dbReference type="SAM" id="MobiDB-lite"/>
    </source>
</evidence>
<feature type="region of interest" description="Disordered" evidence="1">
    <location>
        <begin position="319"/>
        <end position="341"/>
    </location>
</feature>
<evidence type="ECO:0000259" key="3">
    <source>
        <dbReference type="Pfam" id="PF13751"/>
    </source>
</evidence>
<protein>
    <submittedName>
        <fullName evidence="4">Transposase</fullName>
    </submittedName>
</protein>
<dbReference type="Pfam" id="PF13751">
    <property type="entry name" value="DDE_Tnp_1_6"/>
    <property type="match status" value="1"/>
</dbReference>
<dbReference type="EMBL" id="DS999641">
    <property type="protein sequence ID" value="EFE72387.2"/>
    <property type="molecule type" value="Genomic_DNA"/>
</dbReference>
<feature type="domain" description="Transposase InsH N-terminal" evidence="2">
    <location>
        <begin position="47"/>
        <end position="119"/>
    </location>
</feature>
<proteinExistence type="predicted"/>
<evidence type="ECO:0000259" key="2">
    <source>
        <dbReference type="Pfam" id="PF05598"/>
    </source>
</evidence>
<accession>D5ZQE5</accession>
<dbReference type="InterPro" id="IPR008490">
    <property type="entry name" value="Transposase_InsH_N"/>
</dbReference>
<sequence length="580" mass="63987">MGCGMSMRPRPWPKVPELTAQVARAVAARGPYPLAMRVRDELGELFADAEFAEAFGSRGRPGWSPGQLALVTVLQFAENLTDRAAAHRVRYGMDLKYALGLELDDPGFDASVLSEFRTRLVEHGMEEKVLDLLLTALKDRGLVKAGGRQRTDSTRVLAAVRDLNRLELAGETLRATLEALACAAPDWLAGAVPVREWADRYGPRTHSWHPPASTSKREEMALVYGRDGFALLEAVHAPDAPAWLRELPAVQVLRTMWVQNYHRTVTEAGAEVKRRESKDLPPGRLRLASPYDTDARYGLKQGSWWTGYKIHISEACDDADDQDSASGGQALIPGADGPPPRLITSIATTDATVTDAEMTEPVHHMLAARDLLPAEHFLDSGYASAELIVGMKKNFGVTLVTPVLLNSSPQARAGAGFDRTAFTIDWDKRQATCPRGDTSTWWSPATLRGTKAIVIKFDKETCRPCPVRDQCTRSKTGGRTLSLQPRELQEVLDHARLQQGDEQWRAKYGTRAGIEGTIHQAVAVTGMRRARYLGLQKTHLEHVFSAVALNLIRLNAWWNGHPLDRTRVSHLARLDLSLAA</sequence>
<gene>
    <name evidence="4" type="ORF">SSFG_07622</name>
</gene>